<keyword evidence="4 7" id="KW-1133">Transmembrane helix</keyword>
<comment type="similarity">
    <text evidence="2">Belongs to the LIMR family.</text>
</comment>
<gene>
    <name evidence="8" type="ORF">AMON00008_LOCUS63202</name>
</gene>
<feature type="transmembrane region" description="Helical" evidence="7">
    <location>
        <begin position="163"/>
        <end position="183"/>
    </location>
</feature>
<sequence>MDGPSEAGVFLGGPLIVALFTACALSRLAQRDANWVSFLTSVLGVTLACSIVAVVPYDVWQALQQQGQEGREPEPPSLLRRSWTAIYWTTTVLCCFLCPVLIEFEASGDFTVAARLRNSLWRNAVIYVAYLVFGALVLVWLLVRGTVQGNLESWCIAASNAWGLLLLTVLMGFGLVAVPRHLWRLADPSEQLQTLYAQVLAKDEERLSRLFELQDTLTQVRGELAACLTEDSELGADDSETRPSELAVSALQRTLERCEEVYSELTRSSRSCEADGVTVQTTQRSAGSSPVSTPRSTRSVSSLAERLKRVAKLHGKLKVAGLEARRAASRWETHVRRCLFFEDLAGCRYKAAAELLGLRPRASLPCGCCPGLRQSLRNIWCRLLTLWLESIRTRVLKALSYASGLLSVIIVLGQLTMFAESWSLSLLAVPFREDHGPWLTQLLCVAPLGYMTYTAYFSVFRMKIAGWYGLYGNHNTDSGSLLWCASLLARLAGPLCYHFLLLIRVRGTTFQSFMGRMNVVPVLGESVNEIFPCFVAVLCGLNLLNVYSRILPYLSLGVVEVEPTTGPDEDPLAEGRQRLERERRRLAEEFLELPSRAAAVDAATCGANPQRLAVPLAAPAG</sequence>
<dbReference type="Pfam" id="PF04791">
    <property type="entry name" value="LMBR1"/>
    <property type="match status" value="1"/>
</dbReference>
<feature type="transmembrane region" description="Helical" evidence="7">
    <location>
        <begin position="481"/>
        <end position="503"/>
    </location>
</feature>
<feature type="transmembrane region" description="Helical" evidence="7">
    <location>
        <begin position="438"/>
        <end position="460"/>
    </location>
</feature>
<dbReference type="PANTHER" id="PTHR21355">
    <property type="entry name" value="G-PROTEIN COUPLED RECEPTOR-ASSOCIATED PROTEIN LMBRD2"/>
    <property type="match status" value="1"/>
</dbReference>
<proteinExistence type="inferred from homology"/>
<evidence type="ECO:0000256" key="3">
    <source>
        <dbReference type="ARBA" id="ARBA00022692"/>
    </source>
</evidence>
<dbReference type="InterPro" id="IPR051584">
    <property type="entry name" value="GPCR-associated_LMBR1"/>
</dbReference>
<dbReference type="GO" id="GO:0016020">
    <property type="term" value="C:membrane"/>
    <property type="evidence" value="ECO:0007669"/>
    <property type="project" value="UniProtKB-SubCell"/>
</dbReference>
<comment type="subcellular location">
    <subcellularLocation>
        <location evidence="1">Membrane</location>
        <topology evidence="1">Multi-pass membrane protein</topology>
    </subcellularLocation>
</comment>
<feature type="transmembrane region" description="Helical" evidence="7">
    <location>
        <begin position="398"/>
        <end position="418"/>
    </location>
</feature>
<keyword evidence="5 7" id="KW-0472">Membrane</keyword>
<feature type="transmembrane region" description="Helical" evidence="7">
    <location>
        <begin position="124"/>
        <end position="143"/>
    </location>
</feature>
<feature type="transmembrane region" description="Helical" evidence="7">
    <location>
        <begin position="85"/>
        <end position="104"/>
    </location>
</feature>
<evidence type="ECO:0000256" key="5">
    <source>
        <dbReference type="ARBA" id="ARBA00023136"/>
    </source>
</evidence>
<dbReference type="InterPro" id="IPR006876">
    <property type="entry name" value="LMBR1-like_membr_prot"/>
</dbReference>
<dbReference type="PANTHER" id="PTHR21355:SF0">
    <property type="entry name" value="G-PROTEIN COUPLED RECEPTOR-ASSOCIATED PROTEIN LMBRD2"/>
    <property type="match status" value="1"/>
</dbReference>
<feature type="region of interest" description="Disordered" evidence="6">
    <location>
        <begin position="273"/>
        <end position="298"/>
    </location>
</feature>
<evidence type="ECO:0000256" key="7">
    <source>
        <dbReference type="SAM" id="Phobius"/>
    </source>
</evidence>
<evidence type="ECO:0000256" key="2">
    <source>
        <dbReference type="ARBA" id="ARBA00010487"/>
    </source>
</evidence>
<evidence type="ECO:0000256" key="4">
    <source>
        <dbReference type="ARBA" id="ARBA00022989"/>
    </source>
</evidence>
<feature type="compositionally biased region" description="Low complexity" evidence="6">
    <location>
        <begin position="288"/>
        <end position="298"/>
    </location>
</feature>
<keyword evidence="3 7" id="KW-0812">Transmembrane</keyword>
<name>A0A7S4T5L1_9DINO</name>
<reference evidence="8" key="1">
    <citation type="submission" date="2021-01" db="EMBL/GenBank/DDBJ databases">
        <authorList>
            <person name="Corre E."/>
            <person name="Pelletier E."/>
            <person name="Niang G."/>
            <person name="Scheremetjew M."/>
            <person name="Finn R."/>
            <person name="Kale V."/>
            <person name="Holt S."/>
            <person name="Cochrane G."/>
            <person name="Meng A."/>
            <person name="Brown T."/>
            <person name="Cohen L."/>
        </authorList>
    </citation>
    <scope>NUCLEOTIDE SEQUENCE</scope>
    <source>
        <strain evidence="8">CCMP3105</strain>
    </source>
</reference>
<evidence type="ECO:0000256" key="6">
    <source>
        <dbReference type="SAM" id="MobiDB-lite"/>
    </source>
</evidence>
<feature type="compositionally biased region" description="Polar residues" evidence="6">
    <location>
        <begin position="278"/>
        <end position="287"/>
    </location>
</feature>
<feature type="transmembrane region" description="Helical" evidence="7">
    <location>
        <begin position="6"/>
        <end position="28"/>
    </location>
</feature>
<evidence type="ECO:0000313" key="8">
    <source>
        <dbReference type="EMBL" id="CAE4666463.1"/>
    </source>
</evidence>
<organism evidence="8">
    <name type="scientific">Alexandrium monilatum</name>
    <dbReference type="NCBI Taxonomy" id="311494"/>
    <lineage>
        <taxon>Eukaryota</taxon>
        <taxon>Sar</taxon>
        <taxon>Alveolata</taxon>
        <taxon>Dinophyceae</taxon>
        <taxon>Gonyaulacales</taxon>
        <taxon>Pyrocystaceae</taxon>
        <taxon>Alexandrium</taxon>
    </lineage>
</organism>
<feature type="transmembrane region" description="Helical" evidence="7">
    <location>
        <begin position="35"/>
        <end position="57"/>
    </location>
</feature>
<protein>
    <submittedName>
        <fullName evidence="8">Uncharacterized protein</fullName>
    </submittedName>
</protein>
<dbReference type="EMBL" id="HBNR01088180">
    <property type="protein sequence ID" value="CAE4666463.1"/>
    <property type="molecule type" value="Transcribed_RNA"/>
</dbReference>
<accession>A0A7S4T5L1</accession>
<evidence type="ECO:0000256" key="1">
    <source>
        <dbReference type="ARBA" id="ARBA00004141"/>
    </source>
</evidence>
<dbReference type="AlphaFoldDB" id="A0A7S4T5L1"/>